<evidence type="ECO:0008006" key="3">
    <source>
        <dbReference type="Google" id="ProtNLM"/>
    </source>
</evidence>
<keyword evidence="2" id="KW-1185">Reference proteome</keyword>
<dbReference type="CDD" id="cd15482">
    <property type="entry name" value="Sialidase_non-viral"/>
    <property type="match status" value="1"/>
</dbReference>
<dbReference type="Proteomes" id="UP000245959">
    <property type="component" value="Unassembled WGS sequence"/>
</dbReference>
<evidence type="ECO:0000313" key="2">
    <source>
        <dbReference type="Proteomes" id="UP000245959"/>
    </source>
</evidence>
<dbReference type="GeneID" id="78293577"/>
<name>A0A2U1BAZ9_9BACT</name>
<dbReference type="SUPFAM" id="SSF50939">
    <property type="entry name" value="Sialidases"/>
    <property type="match status" value="1"/>
</dbReference>
<evidence type="ECO:0000313" key="1">
    <source>
        <dbReference type="EMBL" id="PVY45849.1"/>
    </source>
</evidence>
<comment type="caution">
    <text evidence="1">The sequence shown here is derived from an EMBL/GenBank/DDBJ whole genome shotgun (WGS) entry which is preliminary data.</text>
</comment>
<dbReference type="RefSeq" id="WP_116882245.1">
    <property type="nucleotide sequence ID" value="NZ_JAXYZK010000078.1"/>
</dbReference>
<protein>
    <recommendedName>
        <fullName evidence="3">BNR repeat protein</fullName>
    </recommendedName>
</protein>
<accession>A0A2U1BAZ9</accession>
<dbReference type="EMBL" id="QEKH01000001">
    <property type="protein sequence ID" value="PVY45849.1"/>
    <property type="molecule type" value="Genomic_DNA"/>
</dbReference>
<proteinExistence type="predicted"/>
<sequence>MKIELQRIATGFQGEFCYTHARGAAAPDGRAVITTQPLRLTGSDIFYGMRELASSDGGRNWSPIREVPELARRPFPGHPEWEIAMADATPFYHAATGKFLLTGSSMIYCNDEFIPDPRPRHTVWSVMSPDDGTWSGYRPLMMPHDPEETFFNAAAACSQIYEQPDGGLLIPIYFMTRAEAATPWQSCYRAAVMRCGFDGNELRFLECGEPLSVPEPRGLCEPSIIRHNGRFYLTMRNDKTGYVAAGDDGLHYSRPVEWRFDDGEELGNYNTQQHWISGGGRLFLVYTRRAGNNGHVFRHRAPLFLAEVNPDTLRVIRSTECIAVPERGARLGNFGCCRIDEGESWIVVSEWMQCDGPLGPANWERCMSRGSDNSIFIARIRF</sequence>
<reference evidence="1 2" key="1">
    <citation type="submission" date="2018-04" db="EMBL/GenBank/DDBJ databases">
        <title>Genomic Encyclopedia of Type Strains, Phase IV (KMG-IV): sequencing the most valuable type-strain genomes for metagenomic binning, comparative biology and taxonomic classification.</title>
        <authorList>
            <person name="Goeker M."/>
        </authorList>
    </citation>
    <scope>NUCLEOTIDE SEQUENCE [LARGE SCALE GENOMIC DNA]</scope>
    <source>
        <strain evidence="1 2">DSM 14823</strain>
    </source>
</reference>
<dbReference type="InterPro" id="IPR036278">
    <property type="entry name" value="Sialidase_sf"/>
</dbReference>
<dbReference type="AlphaFoldDB" id="A0A2U1BAZ9"/>
<organism evidence="1 2">
    <name type="scientific">Victivallis vadensis</name>
    <dbReference type="NCBI Taxonomy" id="172901"/>
    <lineage>
        <taxon>Bacteria</taxon>
        <taxon>Pseudomonadati</taxon>
        <taxon>Lentisphaerota</taxon>
        <taxon>Lentisphaeria</taxon>
        <taxon>Victivallales</taxon>
        <taxon>Victivallaceae</taxon>
        <taxon>Victivallis</taxon>
    </lineage>
</organism>
<gene>
    <name evidence="1" type="ORF">C8D82_10139</name>
</gene>
<dbReference type="Gene3D" id="2.120.10.10">
    <property type="match status" value="1"/>
</dbReference>